<gene>
    <name evidence="1" type="ORF">SAMN05661093_00047</name>
</gene>
<dbReference type="AlphaFoldDB" id="A0A1W1ZGU3"/>
<reference evidence="1 2" key="1">
    <citation type="submission" date="2017-04" db="EMBL/GenBank/DDBJ databases">
        <authorList>
            <person name="Afonso C.L."/>
            <person name="Miller P.J."/>
            <person name="Scott M.A."/>
            <person name="Spackman E."/>
            <person name="Goraichik I."/>
            <person name="Dimitrov K.M."/>
            <person name="Suarez D.L."/>
            <person name="Swayne D.E."/>
        </authorList>
    </citation>
    <scope>NUCLEOTIDE SEQUENCE [LARGE SCALE GENOMIC DNA]</scope>
    <source>
        <strain evidence="1 2">DSM 43828</strain>
    </source>
</reference>
<dbReference type="OrthoDB" id="283948at2"/>
<evidence type="ECO:0000313" key="1">
    <source>
        <dbReference type="EMBL" id="SMC47576.1"/>
    </source>
</evidence>
<accession>A0A1W1ZGU3</accession>
<dbReference type="InterPro" id="IPR024364">
    <property type="entry name" value="Baseplate_phage_T4-like"/>
</dbReference>
<sequence>MIAAADLLSVWESGVTAGNAQRAALLHAVARPDVPDLLAVPVGERDAELFALRRSLFGRRIPVLLACAECDEELEFDFDTMAVPQGGSIADPITVTEGPWSVVLRVPTCGDVLAAAQSSSPRDVLLARCVLEAKCGNDSAAVTDLPAEVVGRVVDAAAQADPGADIQLAVRCPECDSTARAELDISVCLWTELDAWARATLLDVAKLAASFGWTEADILAMSPLRRRYYLELAGHA</sequence>
<dbReference type="RefSeq" id="WP_084424008.1">
    <property type="nucleotide sequence ID" value="NZ_FWXV01000001.1"/>
</dbReference>
<keyword evidence="2" id="KW-1185">Reference proteome</keyword>
<dbReference type="EMBL" id="FWXV01000001">
    <property type="protein sequence ID" value="SMC47576.1"/>
    <property type="molecule type" value="Genomic_DNA"/>
</dbReference>
<protein>
    <recommendedName>
        <fullName evidence="3">Phage baseplate protein</fullName>
    </recommendedName>
</protein>
<proteinExistence type="predicted"/>
<evidence type="ECO:0000313" key="2">
    <source>
        <dbReference type="Proteomes" id="UP000192674"/>
    </source>
</evidence>
<dbReference type="Proteomes" id="UP000192674">
    <property type="component" value="Unassembled WGS sequence"/>
</dbReference>
<dbReference type="Pfam" id="PF12322">
    <property type="entry name" value="T4_baseplate"/>
    <property type="match status" value="1"/>
</dbReference>
<evidence type="ECO:0008006" key="3">
    <source>
        <dbReference type="Google" id="ProtNLM"/>
    </source>
</evidence>
<name>A0A1W1ZGU3_KIBAR</name>
<organism evidence="1 2">
    <name type="scientific">Kibdelosporangium aridum</name>
    <dbReference type="NCBI Taxonomy" id="2030"/>
    <lineage>
        <taxon>Bacteria</taxon>
        <taxon>Bacillati</taxon>
        <taxon>Actinomycetota</taxon>
        <taxon>Actinomycetes</taxon>
        <taxon>Pseudonocardiales</taxon>
        <taxon>Pseudonocardiaceae</taxon>
        <taxon>Kibdelosporangium</taxon>
    </lineage>
</organism>